<evidence type="ECO:0000256" key="1">
    <source>
        <dbReference type="ARBA" id="ARBA00004123"/>
    </source>
</evidence>
<evidence type="ECO:0000256" key="5">
    <source>
        <dbReference type="ARBA" id="ARBA00022829"/>
    </source>
</evidence>
<feature type="compositionally biased region" description="Basic and acidic residues" evidence="8">
    <location>
        <begin position="15"/>
        <end position="80"/>
    </location>
</feature>
<dbReference type="GO" id="GO:0000281">
    <property type="term" value="P:mitotic cytokinesis"/>
    <property type="evidence" value="ECO:0007669"/>
    <property type="project" value="TreeGrafter"/>
</dbReference>
<proteinExistence type="inferred from homology"/>
<dbReference type="Pfam" id="PF03941">
    <property type="entry name" value="INCENP_ARK-bind"/>
    <property type="match status" value="1"/>
</dbReference>
<feature type="region of interest" description="Disordered" evidence="8">
    <location>
        <begin position="1"/>
        <end position="93"/>
    </location>
</feature>
<feature type="domain" description="Inner centromere protein ARK-binding" evidence="9">
    <location>
        <begin position="122"/>
        <end position="179"/>
    </location>
</feature>
<dbReference type="PANTHER" id="PTHR13142:SF1">
    <property type="entry name" value="INNER CENTROMERE PROTEIN"/>
    <property type="match status" value="1"/>
</dbReference>
<dbReference type="EMBL" id="BTSX01000006">
    <property type="protein sequence ID" value="GMT03807.1"/>
    <property type="molecule type" value="Genomic_DNA"/>
</dbReference>
<sequence length="182" mass="21785">MEREAKKMDIKRKRRLEEEAARIRKMKEEEESVARLEEEKRRRDEERKRREREKKDKKEREKKEKERKEKRLKEEEEKKMKTPVPKNKHLANASMNESQITYEMTPDKIYVAATATNYGLDDLDSGDETDDENNPRKKVPKWAIHPQLTRTIANIRHKNAIVADVFFGPINEPDLNIIFKPS</sequence>
<evidence type="ECO:0000256" key="6">
    <source>
        <dbReference type="ARBA" id="ARBA00023212"/>
    </source>
</evidence>
<evidence type="ECO:0000256" key="8">
    <source>
        <dbReference type="SAM" id="MobiDB-lite"/>
    </source>
</evidence>
<organism evidence="10 11">
    <name type="scientific">Pristionchus entomophagus</name>
    <dbReference type="NCBI Taxonomy" id="358040"/>
    <lineage>
        <taxon>Eukaryota</taxon>
        <taxon>Metazoa</taxon>
        <taxon>Ecdysozoa</taxon>
        <taxon>Nematoda</taxon>
        <taxon>Chromadorea</taxon>
        <taxon>Rhabditida</taxon>
        <taxon>Rhabditina</taxon>
        <taxon>Diplogasteromorpha</taxon>
        <taxon>Diplogasteroidea</taxon>
        <taxon>Neodiplogasteridae</taxon>
        <taxon>Pristionchus</taxon>
    </lineage>
</organism>
<dbReference type="AlphaFoldDB" id="A0AAV5UBP7"/>
<reference evidence="10" key="1">
    <citation type="submission" date="2023-10" db="EMBL/GenBank/DDBJ databases">
        <title>Genome assembly of Pristionchus species.</title>
        <authorList>
            <person name="Yoshida K."/>
            <person name="Sommer R.J."/>
        </authorList>
    </citation>
    <scope>NUCLEOTIDE SEQUENCE</scope>
    <source>
        <strain evidence="10">RS0144</strain>
    </source>
</reference>
<dbReference type="GO" id="GO:0030496">
    <property type="term" value="C:midbody"/>
    <property type="evidence" value="ECO:0007669"/>
    <property type="project" value="TreeGrafter"/>
</dbReference>
<dbReference type="GO" id="GO:0051310">
    <property type="term" value="P:metaphase chromosome alignment"/>
    <property type="evidence" value="ECO:0007669"/>
    <property type="project" value="TreeGrafter"/>
</dbReference>
<dbReference type="PANTHER" id="PTHR13142">
    <property type="entry name" value="INNER CENTROMERE PROTEIN"/>
    <property type="match status" value="1"/>
</dbReference>
<comment type="caution">
    <text evidence="10">The sequence shown here is derived from an EMBL/GenBank/DDBJ whole genome shotgun (WGS) entry which is preliminary data.</text>
</comment>
<dbReference type="InterPro" id="IPR005635">
    <property type="entry name" value="Inner_centromere_prot_ARK-bd"/>
</dbReference>
<dbReference type="Proteomes" id="UP001432027">
    <property type="component" value="Unassembled WGS sequence"/>
</dbReference>
<evidence type="ECO:0000259" key="9">
    <source>
        <dbReference type="Pfam" id="PF03941"/>
    </source>
</evidence>
<comment type="subcellular location">
    <subcellularLocation>
        <location evidence="2">Cytoplasm</location>
        <location evidence="2">Cytoskeleton</location>
        <location evidence="2">Spindle</location>
    </subcellularLocation>
    <subcellularLocation>
        <location evidence="1">Nucleus</location>
    </subcellularLocation>
</comment>
<comment type="similarity">
    <text evidence="3">Belongs to the INCENP family.</text>
</comment>
<evidence type="ECO:0000256" key="4">
    <source>
        <dbReference type="ARBA" id="ARBA00022490"/>
    </source>
</evidence>
<evidence type="ECO:0000256" key="7">
    <source>
        <dbReference type="ARBA" id="ARBA00023242"/>
    </source>
</evidence>
<dbReference type="Gene3D" id="6.10.250.2990">
    <property type="match status" value="1"/>
</dbReference>
<gene>
    <name evidence="10" type="ORF">PENTCL1PPCAC_25981</name>
</gene>
<keyword evidence="6" id="KW-0206">Cytoskeleton</keyword>
<name>A0AAV5UBP7_9BILA</name>
<dbReference type="GO" id="GO:0000776">
    <property type="term" value="C:kinetochore"/>
    <property type="evidence" value="ECO:0007669"/>
    <property type="project" value="TreeGrafter"/>
</dbReference>
<protein>
    <recommendedName>
        <fullName evidence="9">Inner centromere protein ARK-binding domain-containing protein</fullName>
    </recommendedName>
</protein>
<feature type="non-terminal residue" evidence="10">
    <location>
        <position position="182"/>
    </location>
</feature>
<keyword evidence="5" id="KW-0159">Chromosome partition</keyword>
<dbReference type="GO" id="GO:0005634">
    <property type="term" value="C:nucleus"/>
    <property type="evidence" value="ECO:0007669"/>
    <property type="project" value="UniProtKB-SubCell"/>
</dbReference>
<dbReference type="GO" id="GO:1990385">
    <property type="term" value="C:meiotic spindle midzone"/>
    <property type="evidence" value="ECO:0007669"/>
    <property type="project" value="TreeGrafter"/>
</dbReference>
<keyword evidence="4" id="KW-0963">Cytoplasm</keyword>
<keyword evidence="7" id="KW-0539">Nucleus</keyword>
<keyword evidence="11" id="KW-1185">Reference proteome</keyword>
<dbReference type="GO" id="GO:0051257">
    <property type="term" value="P:meiotic spindle midzone assembly"/>
    <property type="evidence" value="ECO:0007669"/>
    <property type="project" value="TreeGrafter"/>
</dbReference>
<evidence type="ECO:0000313" key="10">
    <source>
        <dbReference type="EMBL" id="GMT03807.1"/>
    </source>
</evidence>
<dbReference type="GO" id="GO:0032133">
    <property type="term" value="C:chromosome passenger complex"/>
    <property type="evidence" value="ECO:0007669"/>
    <property type="project" value="TreeGrafter"/>
</dbReference>
<evidence type="ECO:0000256" key="3">
    <source>
        <dbReference type="ARBA" id="ARBA00010042"/>
    </source>
</evidence>
<evidence type="ECO:0000256" key="2">
    <source>
        <dbReference type="ARBA" id="ARBA00004186"/>
    </source>
</evidence>
<evidence type="ECO:0000313" key="11">
    <source>
        <dbReference type="Proteomes" id="UP001432027"/>
    </source>
</evidence>
<accession>A0AAV5UBP7</accession>